<name>A0AA97I7X6_9MICO</name>
<gene>
    <name evidence="1" type="ORF">N8K70_10010</name>
</gene>
<dbReference type="Proteomes" id="UP001305498">
    <property type="component" value="Chromosome"/>
</dbReference>
<keyword evidence="2" id="KW-1185">Reference proteome</keyword>
<evidence type="ECO:0000313" key="2">
    <source>
        <dbReference type="Proteomes" id="UP001305498"/>
    </source>
</evidence>
<accession>A0AA97I7X6</accession>
<evidence type="ECO:0008006" key="3">
    <source>
        <dbReference type="Google" id="ProtNLM"/>
    </source>
</evidence>
<sequence>MGFGGAFDEPVCSRAGCGEPASWSILWRNPRIHTAGRRKAWLACDAHVDFLRDFLASRDFPLEVVSGVVEAPAAIGDDGTGGAA</sequence>
<dbReference type="EMBL" id="CP118157">
    <property type="protein sequence ID" value="WOF24747.1"/>
    <property type="molecule type" value="Genomic_DNA"/>
</dbReference>
<reference evidence="1 2" key="1">
    <citation type="submission" date="2023-02" db="EMBL/GenBank/DDBJ databases">
        <title>Microbacterium betulae sp. nov., isolated from birch wood.</title>
        <authorList>
            <person name="Pasciak M."/>
            <person name="Pawlik K.J."/>
            <person name="Martynowski D."/>
            <person name="Laczmanski L."/>
            <person name="Ciekot J."/>
            <person name="Szponar B."/>
            <person name="Wojcik-Fatla A."/>
            <person name="Mackiewicz B."/>
            <person name="Farian E."/>
            <person name="Cholewa G."/>
            <person name="Cholewa A."/>
            <person name="Dutkiewicz J."/>
        </authorList>
    </citation>
    <scope>NUCLEOTIDE SEQUENCE [LARGE SCALE GENOMIC DNA]</scope>
    <source>
        <strain evidence="1 2">AB</strain>
    </source>
</reference>
<dbReference type="AlphaFoldDB" id="A0AA97I7X6"/>
<protein>
    <recommendedName>
        <fullName evidence="3">Acetone carboxylase</fullName>
    </recommendedName>
</protein>
<organism evidence="1 2">
    <name type="scientific">Microbacterium betulae</name>
    <dbReference type="NCBI Taxonomy" id="2981139"/>
    <lineage>
        <taxon>Bacteria</taxon>
        <taxon>Bacillati</taxon>
        <taxon>Actinomycetota</taxon>
        <taxon>Actinomycetes</taxon>
        <taxon>Micrococcales</taxon>
        <taxon>Microbacteriaceae</taxon>
        <taxon>Microbacterium</taxon>
    </lineage>
</organism>
<proteinExistence type="predicted"/>
<evidence type="ECO:0000313" key="1">
    <source>
        <dbReference type="EMBL" id="WOF24747.1"/>
    </source>
</evidence>
<dbReference type="KEGG" id="mbet:N8K70_10010"/>